<dbReference type="GO" id="GO:0009249">
    <property type="term" value="P:protein lipoylation"/>
    <property type="evidence" value="ECO:0007669"/>
    <property type="project" value="UniProtKB-ARBA"/>
</dbReference>
<dbReference type="RefSeq" id="WP_168006381.1">
    <property type="nucleotide sequence ID" value="NZ_JAATHJ010000010.1"/>
</dbReference>
<comment type="caution">
    <text evidence="2">The sequence shown here is derived from an EMBL/GenBank/DDBJ whole genome shotgun (WGS) entry which is preliminary data.</text>
</comment>
<protein>
    <submittedName>
        <fullName evidence="2">Lipoate--protein ligase family protein</fullName>
    </submittedName>
</protein>
<dbReference type="InterPro" id="IPR050664">
    <property type="entry name" value="Octanoyltrans_LipM/LipL"/>
</dbReference>
<evidence type="ECO:0000313" key="2">
    <source>
        <dbReference type="EMBL" id="NJP37647.1"/>
    </source>
</evidence>
<evidence type="ECO:0000259" key="1">
    <source>
        <dbReference type="PROSITE" id="PS51733"/>
    </source>
</evidence>
<dbReference type="CDD" id="cd16443">
    <property type="entry name" value="LplA"/>
    <property type="match status" value="1"/>
</dbReference>
<dbReference type="InterPro" id="IPR004143">
    <property type="entry name" value="BPL_LPL_catalytic"/>
</dbReference>
<dbReference type="Proteomes" id="UP000752012">
    <property type="component" value="Unassembled WGS sequence"/>
</dbReference>
<dbReference type="PANTHER" id="PTHR43679">
    <property type="entry name" value="OCTANOYLTRANSFERASE LIPM-RELATED"/>
    <property type="match status" value="1"/>
</dbReference>
<dbReference type="Gene3D" id="3.30.930.10">
    <property type="entry name" value="Bira Bifunctional Protein, Domain 2"/>
    <property type="match status" value="1"/>
</dbReference>
<dbReference type="PROSITE" id="PS51733">
    <property type="entry name" value="BPL_LPL_CATALYTIC"/>
    <property type="match status" value="1"/>
</dbReference>
<accession>A0A969PNU4</accession>
<dbReference type="GO" id="GO:0016874">
    <property type="term" value="F:ligase activity"/>
    <property type="evidence" value="ECO:0007669"/>
    <property type="project" value="UniProtKB-KW"/>
</dbReference>
<name>A0A969PNU4_9BACI</name>
<dbReference type="SUPFAM" id="SSF55681">
    <property type="entry name" value="Class II aaRS and biotin synthetases"/>
    <property type="match status" value="1"/>
</dbReference>
<dbReference type="AlphaFoldDB" id="A0A969PNU4"/>
<reference evidence="2 3" key="1">
    <citation type="submission" date="2020-03" db="EMBL/GenBank/DDBJ databases">
        <title>Assessment of the enzymatic potential of alkaline-tolerant lipase obtained from Bacillus luteus H11 (technogenic soil) for the bioremediation of saline soils contaminated with petroleum substances.</title>
        <authorList>
            <person name="Kalwasinska A."/>
        </authorList>
    </citation>
    <scope>NUCLEOTIDE SEQUENCE [LARGE SCALE GENOMIC DNA]</scope>
    <source>
        <strain evidence="2 3">H11</strain>
    </source>
</reference>
<dbReference type="InterPro" id="IPR045864">
    <property type="entry name" value="aa-tRNA-synth_II/BPL/LPL"/>
</dbReference>
<keyword evidence="3" id="KW-1185">Reference proteome</keyword>
<keyword evidence="2" id="KW-0436">Ligase</keyword>
<proteinExistence type="predicted"/>
<feature type="domain" description="BPL/LPL catalytic" evidence="1">
    <location>
        <begin position="31"/>
        <end position="246"/>
    </location>
</feature>
<dbReference type="GO" id="GO:0016740">
    <property type="term" value="F:transferase activity"/>
    <property type="evidence" value="ECO:0007669"/>
    <property type="project" value="UniProtKB-ARBA"/>
</dbReference>
<gene>
    <name evidence="2" type="ORF">HCN83_08615</name>
</gene>
<dbReference type="PANTHER" id="PTHR43679:SF2">
    <property type="entry name" value="OCTANOYL-[GCVH]:PROTEIN N-OCTANOYLTRANSFERASE"/>
    <property type="match status" value="1"/>
</dbReference>
<dbReference type="Pfam" id="PF21948">
    <property type="entry name" value="LplA-B_cat"/>
    <property type="match status" value="1"/>
</dbReference>
<dbReference type="GO" id="GO:0140096">
    <property type="term" value="F:catalytic activity, acting on a protein"/>
    <property type="evidence" value="ECO:0007669"/>
    <property type="project" value="UniProtKB-ARBA"/>
</dbReference>
<evidence type="ECO:0000313" key="3">
    <source>
        <dbReference type="Proteomes" id="UP000752012"/>
    </source>
</evidence>
<dbReference type="EMBL" id="JAATHJ010000010">
    <property type="protein sequence ID" value="NJP37647.1"/>
    <property type="molecule type" value="Genomic_DNA"/>
</dbReference>
<organism evidence="2 3">
    <name type="scientific">Alkalicoccus luteus</name>
    <dbReference type="NCBI Taxonomy" id="1237094"/>
    <lineage>
        <taxon>Bacteria</taxon>
        <taxon>Bacillati</taxon>
        <taxon>Bacillota</taxon>
        <taxon>Bacilli</taxon>
        <taxon>Bacillales</taxon>
        <taxon>Bacillaceae</taxon>
        <taxon>Alkalicoccus</taxon>
    </lineage>
</organism>
<sequence>MEQWYYINSGAAGPAYNMALDEKLMDWHREGHIPPVIRFYEWDPASLSLGYFQRVDRDIDTEAVKHHGAGLVRRPTGGRAVLHEDELTYSIIVKEDHPGIPAGITEAYRVLSGGLLLGFKNMGLEAGFSIPRTEEEKADLKSPRSAVCFDAPSWYEMVVNGRKIAGSAQTRQKGVILQHGSIIRSFDEEKLFDMFLFKSEKIRRRMQAGFRSKATPMEELMDHVPSAAEMRAAFVRGFEEDLNIQLTEWKLSMAQEDQVRKLAADKYAADEWNYKY</sequence>